<feature type="transmembrane region" description="Helical" evidence="1">
    <location>
        <begin position="94"/>
        <end position="114"/>
    </location>
</feature>
<organism evidence="2 3">
    <name type="scientific">Amycolatopsis camponoti</name>
    <dbReference type="NCBI Taxonomy" id="2606593"/>
    <lineage>
        <taxon>Bacteria</taxon>
        <taxon>Bacillati</taxon>
        <taxon>Actinomycetota</taxon>
        <taxon>Actinomycetes</taxon>
        <taxon>Pseudonocardiales</taxon>
        <taxon>Pseudonocardiaceae</taxon>
        <taxon>Amycolatopsis</taxon>
    </lineage>
</organism>
<dbReference type="Pfam" id="PF07332">
    <property type="entry name" value="Phage_holin_3_6"/>
    <property type="match status" value="1"/>
</dbReference>
<proteinExistence type="predicted"/>
<dbReference type="Proteomes" id="UP000399805">
    <property type="component" value="Unassembled WGS sequence"/>
</dbReference>
<protein>
    <recommendedName>
        <fullName evidence="4">Phage holin family protein</fullName>
    </recommendedName>
</protein>
<dbReference type="EMBL" id="CABVGP010000001">
    <property type="protein sequence ID" value="VVJ16270.1"/>
    <property type="molecule type" value="Genomic_DNA"/>
</dbReference>
<evidence type="ECO:0008006" key="4">
    <source>
        <dbReference type="Google" id="ProtNLM"/>
    </source>
</evidence>
<feature type="transmembrane region" description="Helical" evidence="1">
    <location>
        <begin position="61"/>
        <end position="82"/>
    </location>
</feature>
<keyword evidence="1" id="KW-0472">Membrane</keyword>
<name>A0A6I8LH32_9PSEU</name>
<keyword evidence="1" id="KW-1133">Transmembrane helix</keyword>
<reference evidence="2 3" key="1">
    <citation type="submission" date="2019-09" db="EMBL/GenBank/DDBJ databases">
        <authorList>
            <person name="Leyn A S."/>
        </authorList>
    </citation>
    <scope>NUCLEOTIDE SEQUENCE [LARGE SCALE GENOMIC DNA]</scope>
    <source>
        <strain evidence="2">AA231_1</strain>
    </source>
</reference>
<dbReference type="InterPro" id="IPR009937">
    <property type="entry name" value="Phage_holin_3_6"/>
</dbReference>
<gene>
    <name evidence="2" type="ORF">AA23TX_01291</name>
</gene>
<sequence length="144" mass="15111">MTQTPGPAPRPVVPPPVDVAGSSVGELLSNVMKDVSTLLRQEVALAKAETKAEATKAAKGAGLFGGAGFAGYLVLLFLSVALWQGLENVMDGGWAALIVAALWAIIGAVLYATGRSEFRRINPKPERTVETLQRVPDALKGERS</sequence>
<evidence type="ECO:0000313" key="2">
    <source>
        <dbReference type="EMBL" id="VVJ16270.1"/>
    </source>
</evidence>
<evidence type="ECO:0000256" key="1">
    <source>
        <dbReference type="SAM" id="Phobius"/>
    </source>
</evidence>
<accession>A0A6I8LH32</accession>
<keyword evidence="3" id="KW-1185">Reference proteome</keyword>
<keyword evidence="1" id="KW-0812">Transmembrane</keyword>
<evidence type="ECO:0000313" key="3">
    <source>
        <dbReference type="Proteomes" id="UP000399805"/>
    </source>
</evidence>
<dbReference type="AlphaFoldDB" id="A0A6I8LH32"/>
<dbReference type="RefSeq" id="WP_155541633.1">
    <property type="nucleotide sequence ID" value="NZ_CABVGP010000001.1"/>
</dbReference>